<keyword evidence="3" id="KW-0482">Metalloprotease</keyword>
<evidence type="ECO:0000313" key="4">
    <source>
        <dbReference type="Proteomes" id="UP001156102"/>
    </source>
</evidence>
<dbReference type="GO" id="GO:0080120">
    <property type="term" value="P:CAAX-box protein maturation"/>
    <property type="evidence" value="ECO:0007669"/>
    <property type="project" value="UniProtKB-ARBA"/>
</dbReference>
<dbReference type="GO" id="GO:0004175">
    <property type="term" value="F:endopeptidase activity"/>
    <property type="evidence" value="ECO:0007669"/>
    <property type="project" value="UniProtKB-ARBA"/>
</dbReference>
<gene>
    <name evidence="3" type="ORF">NK662_07760</name>
</gene>
<dbReference type="EMBL" id="JANCLT010000003">
    <property type="protein sequence ID" value="MCP8968438.1"/>
    <property type="molecule type" value="Genomic_DNA"/>
</dbReference>
<dbReference type="Proteomes" id="UP001156102">
    <property type="component" value="Unassembled WGS sequence"/>
</dbReference>
<feature type="domain" description="CAAX prenyl protease 2/Lysostaphin resistance protein A-like" evidence="2">
    <location>
        <begin position="136"/>
        <end position="218"/>
    </location>
</feature>
<dbReference type="RefSeq" id="WP_254758349.1">
    <property type="nucleotide sequence ID" value="NZ_JANCLT010000003.1"/>
</dbReference>
<keyword evidence="4" id="KW-1185">Reference proteome</keyword>
<evidence type="ECO:0000259" key="2">
    <source>
        <dbReference type="Pfam" id="PF02517"/>
    </source>
</evidence>
<organism evidence="3 4">
    <name type="scientific">Ectobacillus ponti</name>
    <dbReference type="NCBI Taxonomy" id="2961894"/>
    <lineage>
        <taxon>Bacteria</taxon>
        <taxon>Bacillati</taxon>
        <taxon>Bacillota</taxon>
        <taxon>Bacilli</taxon>
        <taxon>Bacillales</taxon>
        <taxon>Bacillaceae</taxon>
        <taxon>Ectobacillus</taxon>
    </lineage>
</organism>
<feature type="transmembrane region" description="Helical" evidence="1">
    <location>
        <begin position="20"/>
        <end position="37"/>
    </location>
</feature>
<dbReference type="AlphaFoldDB" id="A0AA41X8V2"/>
<comment type="caution">
    <text evidence="3">The sequence shown here is derived from an EMBL/GenBank/DDBJ whole genome shotgun (WGS) entry which is preliminary data.</text>
</comment>
<dbReference type="GO" id="GO:0008237">
    <property type="term" value="F:metallopeptidase activity"/>
    <property type="evidence" value="ECO:0007669"/>
    <property type="project" value="UniProtKB-KW"/>
</dbReference>
<feature type="transmembrane region" description="Helical" evidence="1">
    <location>
        <begin position="160"/>
        <end position="181"/>
    </location>
</feature>
<feature type="transmembrane region" description="Helical" evidence="1">
    <location>
        <begin position="87"/>
        <end position="106"/>
    </location>
</feature>
<dbReference type="Pfam" id="PF02517">
    <property type="entry name" value="Rce1-like"/>
    <property type="match status" value="1"/>
</dbReference>
<feature type="transmembrane region" description="Helical" evidence="1">
    <location>
        <begin position="210"/>
        <end position="228"/>
    </location>
</feature>
<keyword evidence="1" id="KW-1133">Transmembrane helix</keyword>
<keyword evidence="3" id="KW-0378">Hydrolase</keyword>
<name>A0AA41X8V2_9BACI</name>
<dbReference type="InterPro" id="IPR003675">
    <property type="entry name" value="Rce1/LyrA-like_dom"/>
</dbReference>
<accession>A0AA41X8V2</accession>
<keyword evidence="3" id="KW-0645">Protease</keyword>
<protein>
    <submittedName>
        <fullName evidence="3">CPBP family intramembrane metalloprotease</fullName>
    </submittedName>
</protein>
<evidence type="ECO:0000256" key="1">
    <source>
        <dbReference type="SAM" id="Phobius"/>
    </source>
</evidence>
<reference evidence="3" key="1">
    <citation type="submission" date="2022-07" db="EMBL/GenBank/DDBJ databases">
        <authorList>
            <person name="Li W.-J."/>
            <person name="Deng Q.-Q."/>
        </authorList>
    </citation>
    <scope>NUCLEOTIDE SEQUENCE</scope>
    <source>
        <strain evidence="3">SYSU M60031</strain>
    </source>
</reference>
<feature type="transmembrane region" description="Helical" evidence="1">
    <location>
        <begin position="126"/>
        <end position="148"/>
    </location>
</feature>
<keyword evidence="1" id="KW-0812">Transmembrane</keyword>
<feature type="transmembrane region" description="Helical" evidence="1">
    <location>
        <begin position="49"/>
        <end position="66"/>
    </location>
</feature>
<evidence type="ECO:0000313" key="3">
    <source>
        <dbReference type="EMBL" id="MCP8968438.1"/>
    </source>
</evidence>
<sequence>MELQTQRVSYVRAIDKGESLWKMLLYLAIVYTIFSIGDILNQSTYMYPSVWKMKSGVVILLYSFVYRPARRMYVHAFNVSVMKKWSTYGWMLGVYVTFFALNHVFFKYDIFMNDWTVKNYNLGIRSMYITPQVFGLYAFTSVLLFPVWEELIMRVYTTVFLSRWLPLWTAAILQAVIFGSLHQDSPVLDGLFALLAFFLWYRTKSILPAIIVHMLFNLHSGLLMFYNLDFVPRW</sequence>
<proteinExistence type="predicted"/>
<keyword evidence="1" id="KW-0472">Membrane</keyword>